<dbReference type="Proteomes" id="UP001604277">
    <property type="component" value="Unassembled WGS sequence"/>
</dbReference>
<gene>
    <name evidence="1" type="ORF">Fot_36978</name>
</gene>
<dbReference type="AlphaFoldDB" id="A0ABD1SR50"/>
<accession>A0ABD1SR50</accession>
<organism evidence="1 2">
    <name type="scientific">Forsythia ovata</name>
    <dbReference type="NCBI Taxonomy" id="205694"/>
    <lineage>
        <taxon>Eukaryota</taxon>
        <taxon>Viridiplantae</taxon>
        <taxon>Streptophyta</taxon>
        <taxon>Embryophyta</taxon>
        <taxon>Tracheophyta</taxon>
        <taxon>Spermatophyta</taxon>
        <taxon>Magnoliopsida</taxon>
        <taxon>eudicotyledons</taxon>
        <taxon>Gunneridae</taxon>
        <taxon>Pentapetalae</taxon>
        <taxon>asterids</taxon>
        <taxon>lamiids</taxon>
        <taxon>Lamiales</taxon>
        <taxon>Oleaceae</taxon>
        <taxon>Forsythieae</taxon>
        <taxon>Forsythia</taxon>
    </lineage>
</organism>
<reference evidence="2" key="1">
    <citation type="submission" date="2024-07" db="EMBL/GenBank/DDBJ databases">
        <title>Two chromosome-level genome assemblies of Korean endemic species Abeliophyllum distichum and Forsythia ovata (Oleaceae).</title>
        <authorList>
            <person name="Jang H."/>
        </authorList>
    </citation>
    <scope>NUCLEOTIDE SEQUENCE [LARGE SCALE GENOMIC DNA]</scope>
</reference>
<protein>
    <submittedName>
        <fullName evidence="1">Uncharacterized protein</fullName>
    </submittedName>
</protein>
<keyword evidence="2" id="KW-1185">Reference proteome</keyword>
<dbReference type="EMBL" id="JBFOLJ010000010">
    <property type="protein sequence ID" value="KAL2503130.1"/>
    <property type="molecule type" value="Genomic_DNA"/>
</dbReference>
<evidence type="ECO:0000313" key="1">
    <source>
        <dbReference type="EMBL" id="KAL2503130.1"/>
    </source>
</evidence>
<sequence length="103" mass="11684">MKFHNIGYQRRTCHTAFRSCRPRHVSKNQVINPNFQICKILVISRYLKCPPVGFQLVGCDKIGRMERTRVFNSSGGGSQSAVIRFANEVRAGEKSKNRSRGAQ</sequence>
<evidence type="ECO:0000313" key="2">
    <source>
        <dbReference type="Proteomes" id="UP001604277"/>
    </source>
</evidence>
<name>A0ABD1SR50_9LAMI</name>
<comment type="caution">
    <text evidence="1">The sequence shown here is derived from an EMBL/GenBank/DDBJ whole genome shotgun (WGS) entry which is preliminary data.</text>
</comment>
<proteinExistence type="predicted"/>